<evidence type="ECO:0000256" key="1">
    <source>
        <dbReference type="SAM" id="MobiDB-lite"/>
    </source>
</evidence>
<reference evidence="2" key="1">
    <citation type="journal article" date="2023" name="G3 (Bethesda)">
        <title>A reference genome for the long-term kleptoplast-retaining sea slug Elysia crispata morphotype clarki.</title>
        <authorList>
            <person name="Eastman K.E."/>
            <person name="Pendleton A.L."/>
            <person name="Shaikh M.A."/>
            <person name="Suttiyut T."/>
            <person name="Ogas R."/>
            <person name="Tomko P."/>
            <person name="Gavelis G."/>
            <person name="Widhalm J.R."/>
            <person name="Wisecaver J.H."/>
        </authorList>
    </citation>
    <scope>NUCLEOTIDE SEQUENCE</scope>
    <source>
        <strain evidence="2">ECLA1</strain>
    </source>
</reference>
<feature type="region of interest" description="Disordered" evidence="1">
    <location>
        <begin position="181"/>
        <end position="205"/>
    </location>
</feature>
<keyword evidence="3" id="KW-1185">Reference proteome</keyword>
<name>A0AAE1DLS8_9GAST</name>
<dbReference type="AlphaFoldDB" id="A0AAE1DLS8"/>
<dbReference type="EMBL" id="JAWDGP010003406">
    <property type="protein sequence ID" value="KAK3774525.1"/>
    <property type="molecule type" value="Genomic_DNA"/>
</dbReference>
<dbReference type="Proteomes" id="UP001283361">
    <property type="component" value="Unassembled WGS sequence"/>
</dbReference>
<evidence type="ECO:0000313" key="3">
    <source>
        <dbReference type="Proteomes" id="UP001283361"/>
    </source>
</evidence>
<feature type="region of interest" description="Disordered" evidence="1">
    <location>
        <begin position="135"/>
        <end position="154"/>
    </location>
</feature>
<protein>
    <submittedName>
        <fullName evidence="2">Uncharacterized protein</fullName>
    </submittedName>
</protein>
<organism evidence="2 3">
    <name type="scientific">Elysia crispata</name>
    <name type="common">lettuce slug</name>
    <dbReference type="NCBI Taxonomy" id="231223"/>
    <lineage>
        <taxon>Eukaryota</taxon>
        <taxon>Metazoa</taxon>
        <taxon>Spiralia</taxon>
        <taxon>Lophotrochozoa</taxon>
        <taxon>Mollusca</taxon>
        <taxon>Gastropoda</taxon>
        <taxon>Heterobranchia</taxon>
        <taxon>Euthyneura</taxon>
        <taxon>Panpulmonata</taxon>
        <taxon>Sacoglossa</taxon>
        <taxon>Placobranchoidea</taxon>
        <taxon>Plakobranchidae</taxon>
        <taxon>Elysia</taxon>
    </lineage>
</organism>
<evidence type="ECO:0000313" key="2">
    <source>
        <dbReference type="EMBL" id="KAK3774525.1"/>
    </source>
</evidence>
<accession>A0AAE1DLS8</accession>
<feature type="compositionally biased region" description="Basic and acidic residues" evidence="1">
    <location>
        <begin position="196"/>
        <end position="205"/>
    </location>
</feature>
<gene>
    <name evidence="2" type="ORF">RRG08_049461</name>
</gene>
<sequence length="205" mass="23224">MESFSDLKSDQLIQPLMKVVGVITRHSISSFQNQPGVLIWRERDLILHATGGHRPVIWLTADWPVTLTNQTRTTASIIQACYAKRLVWWSLWCQGWVSPWWRNHVSPASLDMGRLWRDLIRREGVMLQLPGQTARLDSPSLNSPGSGHHKRGSQMQQVSQRWRYSLTIGCQIAARYSTSGATVNSSGSVYTPDASRQVEKCLRTP</sequence>
<comment type="caution">
    <text evidence="2">The sequence shown here is derived from an EMBL/GenBank/DDBJ whole genome shotgun (WGS) entry which is preliminary data.</text>
</comment>
<proteinExistence type="predicted"/>